<protein>
    <recommendedName>
        <fullName evidence="2">RNA-binding protein</fullName>
    </recommendedName>
</protein>
<evidence type="ECO:0008006" key="2">
    <source>
        <dbReference type="Google" id="ProtNLM"/>
    </source>
</evidence>
<name>K1T3I5_9ZZZZ</name>
<organism evidence="1">
    <name type="scientific">human gut metagenome</name>
    <dbReference type="NCBI Taxonomy" id="408170"/>
    <lineage>
        <taxon>unclassified sequences</taxon>
        <taxon>metagenomes</taxon>
        <taxon>organismal metagenomes</taxon>
    </lineage>
</organism>
<reference evidence="1" key="1">
    <citation type="journal article" date="2013" name="Environ. Microbiol.">
        <title>Microbiota from the distal guts of lean and obese adolescents exhibit partial functional redundancy besides clear differences in community structure.</title>
        <authorList>
            <person name="Ferrer M."/>
            <person name="Ruiz A."/>
            <person name="Lanza F."/>
            <person name="Haange S.B."/>
            <person name="Oberbach A."/>
            <person name="Till H."/>
            <person name="Bargiela R."/>
            <person name="Campoy C."/>
            <person name="Segura M.T."/>
            <person name="Richter M."/>
            <person name="von Bergen M."/>
            <person name="Seifert J."/>
            <person name="Suarez A."/>
        </authorList>
    </citation>
    <scope>NUCLEOTIDE SEQUENCE</scope>
</reference>
<proteinExistence type="predicted"/>
<feature type="non-terminal residue" evidence="1">
    <location>
        <position position="1"/>
    </location>
</feature>
<dbReference type="EMBL" id="AJWY01008608">
    <property type="protein sequence ID" value="EKC60735.1"/>
    <property type="molecule type" value="Genomic_DNA"/>
</dbReference>
<accession>K1T3I5</accession>
<comment type="caution">
    <text evidence="1">The sequence shown here is derived from an EMBL/GenBank/DDBJ whole genome shotgun (WGS) entry which is preliminary data.</text>
</comment>
<gene>
    <name evidence="1" type="ORF">LEA_12715</name>
</gene>
<evidence type="ECO:0000313" key="1">
    <source>
        <dbReference type="EMBL" id="EKC60735.1"/>
    </source>
</evidence>
<dbReference type="AlphaFoldDB" id="K1T3I5"/>
<sequence>AQGDVISARGLGKFEVAEVGGLSKKGRTALLLHRYL</sequence>